<dbReference type="RefSeq" id="WP_202686807.1">
    <property type="nucleotide sequence ID" value="NZ_JAESVN010000001.1"/>
</dbReference>
<keyword evidence="1" id="KW-0732">Signal</keyword>
<reference evidence="2" key="1">
    <citation type="submission" date="2021-01" db="EMBL/GenBank/DDBJ databases">
        <title>Tabrizicola alba sp. nov. a motile alkaliphilic bacterium isolated from a soda lake.</title>
        <authorList>
            <person name="Szuroczki S."/>
            <person name="Abbaszade G."/>
            <person name="Schumann P."/>
            <person name="Toth E."/>
        </authorList>
    </citation>
    <scope>NUCLEOTIDE SEQUENCE</scope>
    <source>
        <strain evidence="2">DMG-N-6</strain>
    </source>
</reference>
<sequence length="238" mass="25220">MQARSPLPIQPPQRPVARSLRAACAALMLSALLILPQPLLADPAPANPGLTDLQRMELSMRLHRAGRAAGDAVLLLAAARLRQSVAPLRAADWPVLPEGDAMAHGASSPLNAADMLAQARRLAEGQDALLALIEDAEAERMKGVASGPLHRLGTIAPDARDRYEALPFRGGEYAEVYAEAQGGADLLLTVLDAEGRTVCADSDNSAIAYCGWRPERAGEFTIILENRGEGASYALMTN</sequence>
<gene>
    <name evidence="2" type="ORF">JL811_02965</name>
</gene>
<evidence type="ECO:0000313" key="2">
    <source>
        <dbReference type="EMBL" id="MBL4916171.1"/>
    </source>
</evidence>
<organism evidence="2 3">
    <name type="scientific">Szabonella alba</name>
    <dbReference type="NCBI Taxonomy" id="2804194"/>
    <lineage>
        <taxon>Bacteria</taxon>
        <taxon>Pseudomonadati</taxon>
        <taxon>Pseudomonadota</taxon>
        <taxon>Alphaproteobacteria</taxon>
        <taxon>Rhodobacterales</taxon>
        <taxon>Paracoccaceae</taxon>
        <taxon>Szabonella</taxon>
    </lineage>
</organism>
<dbReference type="Proteomes" id="UP000648908">
    <property type="component" value="Unassembled WGS sequence"/>
</dbReference>
<keyword evidence="3" id="KW-1185">Reference proteome</keyword>
<dbReference type="AlphaFoldDB" id="A0A8K0XYW4"/>
<comment type="caution">
    <text evidence="2">The sequence shown here is derived from an EMBL/GenBank/DDBJ whole genome shotgun (WGS) entry which is preliminary data.</text>
</comment>
<name>A0A8K0XYW4_9RHOB</name>
<protein>
    <submittedName>
        <fullName evidence="2">Uncharacterized protein</fullName>
    </submittedName>
</protein>
<proteinExistence type="predicted"/>
<feature type="chain" id="PRO_5035458995" evidence="1">
    <location>
        <begin position="42"/>
        <end position="238"/>
    </location>
</feature>
<feature type="signal peptide" evidence="1">
    <location>
        <begin position="1"/>
        <end position="41"/>
    </location>
</feature>
<evidence type="ECO:0000313" key="3">
    <source>
        <dbReference type="Proteomes" id="UP000648908"/>
    </source>
</evidence>
<evidence type="ECO:0000256" key="1">
    <source>
        <dbReference type="SAM" id="SignalP"/>
    </source>
</evidence>
<accession>A0A8K0XYW4</accession>
<dbReference type="EMBL" id="JAESVN010000001">
    <property type="protein sequence ID" value="MBL4916171.1"/>
    <property type="molecule type" value="Genomic_DNA"/>
</dbReference>